<name>A0A165KRP0_EXIGL</name>
<dbReference type="AlphaFoldDB" id="A0A165KRP0"/>
<dbReference type="InterPro" id="IPR031615">
    <property type="entry name" value="Zfn-C6H2"/>
</dbReference>
<gene>
    <name evidence="3" type="ORF">EXIGLDRAFT_403494</name>
</gene>
<dbReference type="Gene3D" id="6.10.140.2220">
    <property type="match status" value="1"/>
</dbReference>
<keyword evidence="1" id="KW-0863">Zinc-finger</keyword>
<evidence type="ECO:0000259" key="2">
    <source>
        <dbReference type="PROSITE" id="PS52013"/>
    </source>
</evidence>
<evidence type="ECO:0000313" key="3">
    <source>
        <dbReference type="EMBL" id="KZV96764.1"/>
    </source>
</evidence>
<dbReference type="OrthoDB" id="630895at2759"/>
<dbReference type="InterPro" id="IPR016181">
    <property type="entry name" value="Acyl_CoA_acyltransferase"/>
</dbReference>
<dbReference type="Proteomes" id="UP000077266">
    <property type="component" value="Unassembled WGS sequence"/>
</dbReference>
<evidence type="ECO:0000256" key="1">
    <source>
        <dbReference type="PROSITE-ProRule" id="PRU01357"/>
    </source>
</evidence>
<feature type="domain" description="C6H2-type" evidence="2">
    <location>
        <begin position="6"/>
        <end position="58"/>
    </location>
</feature>
<dbReference type="GO" id="GO:0008270">
    <property type="term" value="F:zinc ion binding"/>
    <property type="evidence" value="ECO:0007669"/>
    <property type="project" value="UniProtKB-KW"/>
</dbReference>
<keyword evidence="1" id="KW-0479">Metal-binding</keyword>
<accession>A0A165KRP0</accession>
<dbReference type="PANTHER" id="PTHR43792:SF15">
    <property type="entry name" value="MYND-TYPE DOMAIN-CONTAINING PROTEIN"/>
    <property type="match status" value="1"/>
</dbReference>
<dbReference type="InParanoid" id="A0A165KRP0"/>
<protein>
    <recommendedName>
        <fullName evidence="2">C6H2-type domain-containing protein</fullName>
    </recommendedName>
</protein>
<reference evidence="3 4" key="1">
    <citation type="journal article" date="2016" name="Mol. Biol. Evol.">
        <title>Comparative Genomics of Early-Diverging Mushroom-Forming Fungi Provides Insights into the Origins of Lignocellulose Decay Capabilities.</title>
        <authorList>
            <person name="Nagy L.G."/>
            <person name="Riley R."/>
            <person name="Tritt A."/>
            <person name="Adam C."/>
            <person name="Daum C."/>
            <person name="Floudas D."/>
            <person name="Sun H."/>
            <person name="Yadav J.S."/>
            <person name="Pangilinan J."/>
            <person name="Larsson K.H."/>
            <person name="Matsuura K."/>
            <person name="Barry K."/>
            <person name="Labutti K."/>
            <person name="Kuo R."/>
            <person name="Ohm R.A."/>
            <person name="Bhattacharya S.S."/>
            <person name="Shirouzu T."/>
            <person name="Yoshinaga Y."/>
            <person name="Martin F.M."/>
            <person name="Grigoriev I.V."/>
            <person name="Hibbett D.S."/>
        </authorList>
    </citation>
    <scope>NUCLEOTIDE SEQUENCE [LARGE SCALE GENOMIC DNA]</scope>
    <source>
        <strain evidence="3 4">HHB12029</strain>
    </source>
</reference>
<evidence type="ECO:0000313" key="4">
    <source>
        <dbReference type="Proteomes" id="UP000077266"/>
    </source>
</evidence>
<dbReference type="PROSITE" id="PS52013">
    <property type="entry name" value="ZF_C6H2"/>
    <property type="match status" value="1"/>
</dbReference>
<dbReference type="Gene3D" id="3.40.630.30">
    <property type="match status" value="1"/>
</dbReference>
<organism evidence="3 4">
    <name type="scientific">Exidia glandulosa HHB12029</name>
    <dbReference type="NCBI Taxonomy" id="1314781"/>
    <lineage>
        <taxon>Eukaryota</taxon>
        <taxon>Fungi</taxon>
        <taxon>Dikarya</taxon>
        <taxon>Basidiomycota</taxon>
        <taxon>Agaricomycotina</taxon>
        <taxon>Agaricomycetes</taxon>
        <taxon>Auriculariales</taxon>
        <taxon>Exidiaceae</taxon>
        <taxon>Exidia</taxon>
    </lineage>
</organism>
<dbReference type="SUPFAM" id="SSF55729">
    <property type="entry name" value="Acyl-CoA N-acyltransferases (Nat)"/>
    <property type="match status" value="1"/>
</dbReference>
<dbReference type="STRING" id="1314781.A0A165KRP0"/>
<keyword evidence="1" id="KW-0862">Zinc</keyword>
<dbReference type="InterPro" id="IPR051531">
    <property type="entry name" value="N-acetyltransferase"/>
</dbReference>
<comment type="similarity">
    <text evidence="1">Belongs to the peptidase M24A family. Methionine aminopeptidase type 1 subfamily.</text>
</comment>
<sequence length="477" mass="53247">MTDAKSNICSLAGCGNVATMRCPKCHEFGRSSFFCSQDHFKQAWSTHKTSHLKPKPALPAGVNVVSSEADIARATDTLRKIREFAEAAATAPCPTLTPEEQANCERKLRGTPGSSKPNWYTGNFRDLLTPNTMMRFETPRLVVRSVKPADTAWTYSVKGDPRVNKYQLYGQPSSKADAASFAHGYIRDRILTIEGLRRDGVVERHRYVFAITPKASEIPTPKSNAIPRKTGLPPFPPLPHEDDIYIGNIAFELHPLADALAGRTTQNYQGPNVIRVPSDEPFVWPDIESASARAELDQWTAVLFYEIAPQYWGQGLMLKAILSIADFVFYELGVGYMRAHRLSIHLRADTLSVAARSRPSSGERFVHRARAETSRHGVRLDAQPKGICYATRLRSVTRRLHQAIRTTQRGSTRGRQTMLRVVLQPARLCARRRRDVPMWEEVVLRDRVSRSRLGGARGARGALQEVDAVVSDVSSCE</sequence>
<dbReference type="Pfam" id="PF15801">
    <property type="entry name" value="zf-C6H2"/>
    <property type="match status" value="1"/>
</dbReference>
<proteinExistence type="inferred from homology"/>
<dbReference type="PANTHER" id="PTHR43792">
    <property type="entry name" value="GNAT FAMILY, PUTATIVE (AFU_ORTHOLOGUE AFUA_3G00765)-RELATED-RELATED"/>
    <property type="match status" value="1"/>
</dbReference>
<keyword evidence="4" id="KW-1185">Reference proteome</keyword>
<dbReference type="EMBL" id="KV425938">
    <property type="protein sequence ID" value="KZV96764.1"/>
    <property type="molecule type" value="Genomic_DNA"/>
</dbReference>